<accession>A0ACC0US33</accession>
<dbReference type="Proteomes" id="UP001163324">
    <property type="component" value="Chromosome 9"/>
</dbReference>
<sequence length="1007" mass="109979">MSPSDDSDTRRPSPPNSADDGKAESRRWTSYVPAWATHTTARDVKVVFRCTVAVWVALLLVFVQPALDNLGIAAFFGAIVLFIVPPANVLTIHLLSVVTVLLGMCLAWAWGLLSMKAALATRPGAETRARFRMLQEEAAARSQSSGLPAAVEAQRLVHDGFMLDARVTVVFFVMSCVFVYAMARVRCRNPKFAGMQITGTIITDLFIIIGPTLPSFNATLPSLLIKPGAAGIGIGAACCALFFPRSTSYVVLEKLESLVRMGENPVVITRERLASEKVDVQRVKAMRASMIGLYKAVGPHLSFLPVDFSRCLWTARDVTQVHALVRELMLASLSLLTFHVSGIANETKAEQWTERQRKHDSDEEKSTSSIGQHQILERAEIIAALQSPEQGATRTRTLAALQEATSDVLEAISKSISLTADCIRTVNTRRWFNSASPETLSALRREVASLRDELHVAIRASGVKTTEAILESHADIFDKDGMMINAQGRSPLDLSGIILSMVLEEGILGAGAAVENLMRYVEKLLQVRTRTRIWAPAHLQYAVNWIFLSGRPAPSTRSGDDAVDDDDMGTFSEDLSAAQNRARKTYQRLLRGNIKRGSGRQRSAVNRAVVGTWKWLTDPGGMYSLRMVLVTVATCIPAVIPHTAGFYYREKGIWAVITAQTTLLVYMSDFIVAVLARALATVLGGLVGLVAWYMGSGSGHGNPYGLAVATFPMIAVLMWTRLSLPPACASAGILAGATFSLIIGFSYDQHHAPQYGLPGEGYEAFWKRVLLVLVGFAASIVVQMLPAPPSATKHVRQTLADSIRSLSDHYALLLSHWGRGEGEESEADQGLAAVAEHISLGLAEKLLGLDAAMATLRFEPSFSPFDARVLRETQDQCQALNQALSRLLSLSTTLPAALQRRLVRTSGLTDARVVGDVMAVLAIVEQALRTGCPLPERLPTPLIRRFYEFWQTQQQIASSVLSVELIREEDYRRYCVAVSSYLKFLSALDVLVLALKETLGECYVVDP</sequence>
<organism evidence="1 2">
    <name type="scientific">Trichothecium roseum</name>
    <dbReference type="NCBI Taxonomy" id="47278"/>
    <lineage>
        <taxon>Eukaryota</taxon>
        <taxon>Fungi</taxon>
        <taxon>Dikarya</taxon>
        <taxon>Ascomycota</taxon>
        <taxon>Pezizomycotina</taxon>
        <taxon>Sordariomycetes</taxon>
        <taxon>Hypocreomycetidae</taxon>
        <taxon>Hypocreales</taxon>
        <taxon>Hypocreales incertae sedis</taxon>
        <taxon>Trichothecium</taxon>
    </lineage>
</organism>
<dbReference type="EMBL" id="CM047948">
    <property type="protein sequence ID" value="KAI9896752.1"/>
    <property type="molecule type" value="Genomic_DNA"/>
</dbReference>
<evidence type="ECO:0000313" key="1">
    <source>
        <dbReference type="EMBL" id="KAI9896752.1"/>
    </source>
</evidence>
<evidence type="ECO:0000313" key="2">
    <source>
        <dbReference type="Proteomes" id="UP001163324"/>
    </source>
</evidence>
<reference evidence="1" key="1">
    <citation type="submission" date="2022-10" db="EMBL/GenBank/DDBJ databases">
        <title>Complete Genome of Trichothecium roseum strain YXFP-22015, a Plant Pathogen Isolated from Citrus.</title>
        <authorList>
            <person name="Wang Y."/>
            <person name="Zhu L."/>
        </authorList>
    </citation>
    <scope>NUCLEOTIDE SEQUENCE</scope>
    <source>
        <strain evidence="1">YXFP-22015</strain>
    </source>
</reference>
<comment type="caution">
    <text evidence="1">The sequence shown here is derived from an EMBL/GenBank/DDBJ whole genome shotgun (WGS) entry which is preliminary data.</text>
</comment>
<protein>
    <submittedName>
        <fullName evidence="1">Uncharacterized protein</fullName>
    </submittedName>
</protein>
<name>A0ACC0US33_9HYPO</name>
<gene>
    <name evidence="1" type="ORF">N3K66_008924</name>
</gene>
<proteinExistence type="predicted"/>
<keyword evidence="2" id="KW-1185">Reference proteome</keyword>